<dbReference type="InterPro" id="IPR018513">
    <property type="entry name" value="Cell_synthase_bac"/>
</dbReference>
<comment type="pathway">
    <text evidence="1">Glycan metabolism; bacterial cellulose biosynthesis.</text>
</comment>
<keyword evidence="1" id="KW-0732">Signal</keyword>
<accession>A0A2U8HAU6</accession>
<name>A0A2U8HAU6_9RHOB</name>
<dbReference type="RefSeq" id="WP_108964764.1">
    <property type="nucleotide sequence ID" value="NZ_CP022189.1"/>
</dbReference>
<evidence type="ECO:0000256" key="1">
    <source>
        <dbReference type="RuleBase" id="RU365021"/>
    </source>
</evidence>
<feature type="chain" id="PRO_5015797647" description="Cyclic di-GMP-binding protein" evidence="1">
    <location>
        <begin position="21"/>
        <end position="737"/>
    </location>
</feature>
<dbReference type="AlphaFoldDB" id="A0A2U8HAU6"/>
<evidence type="ECO:0000259" key="2">
    <source>
        <dbReference type="Pfam" id="PF20916"/>
    </source>
</evidence>
<evidence type="ECO:0000313" key="3">
    <source>
        <dbReference type="EMBL" id="AWI82874.1"/>
    </source>
</evidence>
<comment type="function">
    <text evidence="1">Binds the cellulose synthase activator, bis-(3'-5') cyclic diguanylic acid (c-di-GMP).</text>
</comment>
<dbReference type="Pfam" id="PF20916">
    <property type="entry name" value="BscB_a-b"/>
    <property type="match status" value="1"/>
</dbReference>
<dbReference type="GO" id="GO:0005886">
    <property type="term" value="C:plasma membrane"/>
    <property type="evidence" value="ECO:0007669"/>
    <property type="project" value="UniProtKB-SubCell"/>
</dbReference>
<keyword evidence="1" id="KW-1003">Cell membrane</keyword>
<dbReference type="Pfam" id="PF03170">
    <property type="entry name" value="BcsB"/>
    <property type="match status" value="2"/>
</dbReference>
<feature type="signal peptide" evidence="1">
    <location>
        <begin position="1"/>
        <end position="20"/>
    </location>
</feature>
<protein>
    <recommendedName>
        <fullName evidence="1">Cyclic di-GMP-binding protein</fullName>
    </recommendedName>
    <alternativeName>
        <fullName evidence="1">Cellulose synthase regulatory subunit</fullName>
    </alternativeName>
</protein>
<dbReference type="Proteomes" id="UP000244915">
    <property type="component" value="Chromosome 1"/>
</dbReference>
<keyword evidence="1" id="KW-0472">Membrane</keyword>
<dbReference type="InterPro" id="IPR048861">
    <property type="entry name" value="BscB-like_C"/>
</dbReference>
<comment type="subcellular location">
    <subcellularLocation>
        <location evidence="1">Cell inner membrane</location>
    </subcellularLocation>
</comment>
<reference evidence="3 4" key="1">
    <citation type="submission" date="2017-06" db="EMBL/GenBank/DDBJ databases">
        <title>Yangia sp. YSBP01 complete genome sequence.</title>
        <authorList>
            <person name="Woo J.-H."/>
            <person name="Kim H.-S."/>
        </authorList>
    </citation>
    <scope>NUCLEOTIDE SEQUENCE [LARGE SCALE GENOMIC DNA]</scope>
    <source>
        <strain evidence="3 4">YSBP01</strain>
    </source>
</reference>
<dbReference type="EMBL" id="CP022189">
    <property type="protein sequence ID" value="AWI82874.1"/>
    <property type="molecule type" value="Genomic_DNA"/>
</dbReference>
<comment type="similarity">
    <text evidence="1">Belongs to the AcsB/BcsB family.</text>
</comment>
<dbReference type="KEGG" id="ypac:CEW88_03860"/>
<dbReference type="Gene3D" id="3.30.379.30">
    <property type="match status" value="1"/>
</dbReference>
<keyword evidence="1" id="KW-0812">Transmembrane</keyword>
<feature type="domain" description="Cellulose synthase subunit B-like C-terminal" evidence="2">
    <location>
        <begin position="604"/>
        <end position="733"/>
    </location>
</feature>
<feature type="transmembrane region" description="Helical" evidence="1">
    <location>
        <begin position="709"/>
        <end position="731"/>
    </location>
</feature>
<dbReference type="GO" id="GO:0030244">
    <property type="term" value="P:cellulose biosynthetic process"/>
    <property type="evidence" value="ECO:0007669"/>
    <property type="project" value="UniProtKB-KW"/>
</dbReference>
<dbReference type="Gene3D" id="1.20.5.4520">
    <property type="match status" value="1"/>
</dbReference>
<comment type="subunit">
    <text evidence="1">Tightly associated with the cellulose synthase catalytic subunit.</text>
</comment>
<dbReference type="UniPathway" id="UPA00694"/>
<organism evidence="3 4">
    <name type="scientific">Alloyangia pacifica</name>
    <dbReference type="NCBI Taxonomy" id="311180"/>
    <lineage>
        <taxon>Bacteria</taxon>
        <taxon>Pseudomonadati</taxon>
        <taxon>Pseudomonadota</taxon>
        <taxon>Alphaproteobacteria</taxon>
        <taxon>Rhodobacterales</taxon>
        <taxon>Roseobacteraceae</taxon>
        <taxon>Alloyangia</taxon>
    </lineage>
</organism>
<dbReference type="OrthoDB" id="7615145at2"/>
<dbReference type="Gene3D" id="3.30.379.20">
    <property type="match status" value="1"/>
</dbReference>
<keyword evidence="1" id="KW-0997">Cell inner membrane</keyword>
<gene>
    <name evidence="3" type="ORF">CEW88_03860</name>
</gene>
<dbReference type="GO" id="GO:0006011">
    <property type="term" value="P:UDP-alpha-D-glucose metabolic process"/>
    <property type="evidence" value="ECO:0007669"/>
    <property type="project" value="InterPro"/>
</dbReference>
<proteinExistence type="inferred from homology"/>
<evidence type="ECO:0000313" key="4">
    <source>
        <dbReference type="Proteomes" id="UP000244915"/>
    </source>
</evidence>
<keyword evidence="1" id="KW-0135">Cellulose biosynthesis</keyword>
<keyword evidence="1" id="KW-0973">c-di-GMP</keyword>
<keyword evidence="1" id="KW-1133">Transmembrane helix</keyword>
<sequence length="737" mass="79066">MKHWILPLLAAALLPAFAHAVRAQQILLHDMPELPAQDASAAPAERLAQSAVPRMDWTAAAPIAEEHADGLPVLLPLRPVVPQGAETEGYRVQGQFGEARFVLFLPRKAEGAELELTTLSSINLLPEQSKIRVEVNGTTIGTVIPDNFDALGTDALAIPGSALKPGRNVVTLRFQQVHRVFCGPDAAFDLWTDVLLSQSGIKVAPSDFGADAPGFLAAVAAQLGRGQPLVVAESRGSGDVASMAAAMARVESLFEGLPPEMRITDPYAVATVPPALARVTLLPEEFSPPDLPQFRRGGDGALVLVANAAHPEQVAGVMLSAFGDRHPANPVPLLQPGVPRSLADLGAGRLVGQGNYIRETVRFQLPWDWLVLSAQRAELRLDYGFDRDLPKGALLLVKINDATVHLLPLDEDDKAGQRVETLRIPFAANMLDPGVNQLTFEALVPGDAPDEACAPRSTPIFEIFDTTTVEIPTAPSMSVARLDMVLDALSPESVRLSEAAADALPLGLLPRLASVFVGHGAKAPGAASLTIGVPSDLSTLGGAILEDATSTLQEAMLIAPHPEEKELDAWAKVDNGRWWRAFHDTDKVGTALRAFRDRLAAIWRGPQSELDAWLDGRAADAMLLQPDLDRPGDIWLILRPNLAPEKLVASLIDGGGRLDVPRGQVSLFTPDAGWQSWHSSKRRLKLHEPLTLDNARRVVGNYASLAPPLFIVPMLALSLVSAILAMGVMIITRRRKK</sequence>
<dbReference type="Gene3D" id="2.60.120.260">
    <property type="entry name" value="Galactose-binding domain-like"/>
    <property type="match status" value="2"/>
</dbReference>